<sequence length="296" mass="33548">MIKEAMILSYDDPEGLRQVIGKVLSAPFDRIAVAYGSSGDWDYSFLEQIDDPRLIKIRERKRLGKVAAINSCLDLMHGDLLYLMSSDIVLDPSAILKIEDYFINDVAVVFPNVEPAERSGIVTKVGILLWQIRSAFLQQIVQRGEVPHGGEMIVFRRDLLSRIPDVVNDEEYICMSAAAEGKKVVYANDVRIGNIAPGDARDYITQRSRIIYGHRQVWSLGFRPQVMDFLLLSNPLLFIRTIFSAMRKRKDLAMYLIPLMILETISLLSSKKYPRRENVLIWDLAASTKLAGNGKK</sequence>
<dbReference type="Pfam" id="PF13641">
    <property type="entry name" value="Glyco_tranf_2_3"/>
    <property type="match status" value="1"/>
</dbReference>
<accession>T1B541</accession>
<dbReference type="SUPFAM" id="SSF53448">
    <property type="entry name" value="Nucleotide-diphospho-sugar transferases"/>
    <property type="match status" value="1"/>
</dbReference>
<comment type="caution">
    <text evidence="1">The sequence shown here is derived from an EMBL/GenBank/DDBJ whole genome shotgun (WGS) entry which is preliminary data.</text>
</comment>
<dbReference type="AlphaFoldDB" id="T1B541"/>
<proteinExistence type="predicted"/>
<reference evidence="1" key="2">
    <citation type="journal article" date="2014" name="ISME J.">
        <title>Microbial stratification in low pH oxic and suboxic macroscopic growths along an acid mine drainage.</title>
        <authorList>
            <person name="Mendez-Garcia C."/>
            <person name="Mesa V."/>
            <person name="Sprenger R.R."/>
            <person name="Richter M."/>
            <person name="Diez M.S."/>
            <person name="Solano J."/>
            <person name="Bargiela R."/>
            <person name="Golyshina O.V."/>
            <person name="Manteca A."/>
            <person name="Ramos J.L."/>
            <person name="Gallego J.R."/>
            <person name="Llorente I."/>
            <person name="Martins Dos Santos V.A."/>
            <person name="Jensen O.N."/>
            <person name="Pelaez A.I."/>
            <person name="Sanchez J."/>
            <person name="Ferrer M."/>
        </authorList>
    </citation>
    <scope>NUCLEOTIDE SEQUENCE</scope>
</reference>
<reference evidence="1" key="1">
    <citation type="submission" date="2013-08" db="EMBL/GenBank/DDBJ databases">
        <authorList>
            <person name="Mendez C."/>
            <person name="Richter M."/>
            <person name="Ferrer M."/>
            <person name="Sanchez J."/>
        </authorList>
    </citation>
    <scope>NUCLEOTIDE SEQUENCE</scope>
</reference>
<gene>
    <name evidence="1" type="ORF">B1B_11667</name>
</gene>
<evidence type="ECO:0000313" key="1">
    <source>
        <dbReference type="EMBL" id="EQD49375.1"/>
    </source>
</evidence>
<organism evidence="1">
    <name type="scientific">mine drainage metagenome</name>
    <dbReference type="NCBI Taxonomy" id="410659"/>
    <lineage>
        <taxon>unclassified sequences</taxon>
        <taxon>metagenomes</taxon>
        <taxon>ecological metagenomes</taxon>
    </lineage>
</organism>
<dbReference type="Gene3D" id="3.90.550.10">
    <property type="entry name" value="Spore Coat Polysaccharide Biosynthesis Protein SpsA, Chain A"/>
    <property type="match status" value="1"/>
</dbReference>
<dbReference type="EMBL" id="AUZY01007605">
    <property type="protein sequence ID" value="EQD49375.1"/>
    <property type="molecule type" value="Genomic_DNA"/>
</dbReference>
<name>T1B541_9ZZZZ</name>
<dbReference type="InterPro" id="IPR029044">
    <property type="entry name" value="Nucleotide-diphossugar_trans"/>
</dbReference>
<protein>
    <submittedName>
        <fullName evidence="1">Polysaccharide deacetylase</fullName>
    </submittedName>
</protein>